<sequence length="654" mass="70274">MSPSEKESPLPLCHIVSPVGMLGYGIDAGQTDAALEQFTVTGTPTALILDSGSTDGGPQKLALGGMTVPKGSYVRDLRKLLTSSCRYNVPLIFSSAGGSGTEHNTRELAEIIKELAAEIGTRGRELKVVSIFANIPKDIVKQRLRAGAITGCGKVVPQLEEADIEACPVIVAQMGPEPFVDALNEHPDLDVLVGGRAYDPAPFIAFAQYCYQKLGADPVPSNDRLIGGFTHVGKILECAGLCAIPKGGGATATIYVDGTFDIAPMAPTAACTPLSVAAHTLYEKSRPDKLYGPGGYLDLTRAEYTQLDDQRTVRVRGGQFVWSIDDPQAGVYQVKLEGAKAVGYRAMYVGAIRDPILLSQIDQFLEMVREFVAGQHEDSSGSWNLQWHLYGQSRHSDPSDVCIIGEVLASSQELATSIAATAKVATIHGPYENQKATSGNLAHGIGGLYTVPLGPCAEFCVYHLMNLEQGEERAGPTAPLFRIESFTIDEQEGQPAKRSQVNGQAGEKKKTDAKKAYQNGKQKTVPVLSDAPVLGDIAQVIRSKNSGPYEITFDVMFAQEDAYRAVKDAAILDVDTVSKLYGIEPKQVVWSGFFDQARAYKATIPRIRNGQMVAAGGFMEDDVHGSQMYIPLLNLPIPETLVRRLKLIALSDGA</sequence>
<feature type="domain" description="DUF4387" evidence="3">
    <location>
        <begin position="534"/>
        <end position="635"/>
    </location>
</feature>
<name>A0AA38SAJ0_9PEZI</name>
<evidence type="ECO:0000313" key="4">
    <source>
        <dbReference type="EMBL" id="KAJ9154827.1"/>
    </source>
</evidence>
<proteinExistence type="predicted"/>
<feature type="region of interest" description="Disordered" evidence="1">
    <location>
        <begin position="491"/>
        <end position="521"/>
    </location>
</feature>
<gene>
    <name evidence="4" type="ORF">NKR23_g2285</name>
</gene>
<feature type="domain" description="Acyclic terpene utilisation N-terminal" evidence="2">
    <location>
        <begin position="75"/>
        <end position="399"/>
    </location>
</feature>
<evidence type="ECO:0000259" key="3">
    <source>
        <dbReference type="Pfam" id="PF14330"/>
    </source>
</evidence>
<dbReference type="AlphaFoldDB" id="A0AA38SAJ0"/>
<comment type="caution">
    <text evidence="4">The sequence shown here is derived from an EMBL/GenBank/DDBJ whole genome shotgun (WGS) entry which is preliminary data.</text>
</comment>
<protein>
    <submittedName>
        <fullName evidence="4">Caib baif family enzyme</fullName>
    </submittedName>
</protein>
<dbReference type="EMBL" id="JANBVO010000004">
    <property type="protein sequence ID" value="KAJ9154827.1"/>
    <property type="molecule type" value="Genomic_DNA"/>
</dbReference>
<dbReference type="Proteomes" id="UP001174694">
    <property type="component" value="Unassembled WGS sequence"/>
</dbReference>
<evidence type="ECO:0000259" key="2">
    <source>
        <dbReference type="Pfam" id="PF07287"/>
    </source>
</evidence>
<accession>A0AA38SAJ0</accession>
<dbReference type="Pfam" id="PF07287">
    <property type="entry name" value="AtuA"/>
    <property type="match status" value="1"/>
</dbReference>
<evidence type="ECO:0000313" key="5">
    <source>
        <dbReference type="Proteomes" id="UP001174694"/>
    </source>
</evidence>
<keyword evidence="5" id="KW-1185">Reference proteome</keyword>
<organism evidence="4 5">
    <name type="scientific">Pleurostoma richardsiae</name>
    <dbReference type="NCBI Taxonomy" id="41990"/>
    <lineage>
        <taxon>Eukaryota</taxon>
        <taxon>Fungi</taxon>
        <taxon>Dikarya</taxon>
        <taxon>Ascomycota</taxon>
        <taxon>Pezizomycotina</taxon>
        <taxon>Sordariomycetes</taxon>
        <taxon>Sordariomycetidae</taxon>
        <taxon>Calosphaeriales</taxon>
        <taxon>Pleurostomataceae</taxon>
        <taxon>Pleurostoma</taxon>
    </lineage>
</organism>
<reference evidence="4" key="1">
    <citation type="submission" date="2022-07" db="EMBL/GenBank/DDBJ databases">
        <title>Fungi with potential for degradation of polypropylene.</title>
        <authorList>
            <person name="Gostincar C."/>
        </authorList>
    </citation>
    <scope>NUCLEOTIDE SEQUENCE</scope>
    <source>
        <strain evidence="4">EXF-13308</strain>
    </source>
</reference>
<feature type="compositionally biased region" description="Basic and acidic residues" evidence="1">
    <location>
        <begin position="506"/>
        <end position="515"/>
    </location>
</feature>
<dbReference type="Pfam" id="PF14330">
    <property type="entry name" value="DUF4387"/>
    <property type="match status" value="1"/>
</dbReference>
<dbReference type="InterPro" id="IPR025496">
    <property type="entry name" value="DUF4387"/>
</dbReference>
<dbReference type="InterPro" id="IPR010839">
    <property type="entry name" value="AtuA_N"/>
</dbReference>
<evidence type="ECO:0000256" key="1">
    <source>
        <dbReference type="SAM" id="MobiDB-lite"/>
    </source>
</evidence>